<dbReference type="PANTHER" id="PTHR42953">
    <property type="entry name" value="HIGH-AFFINITY ZINC UPTAKE SYSTEM PROTEIN ZNUA-RELATED"/>
    <property type="match status" value="1"/>
</dbReference>
<keyword evidence="4 7" id="KW-0732">Signal</keyword>
<keyword evidence="5" id="KW-0864">Zinc transport</keyword>
<keyword evidence="5" id="KW-0862">Zinc</keyword>
<dbReference type="RefSeq" id="WP_072246015.1">
    <property type="nucleotide sequence ID" value="NZ_FBYC01000004.1"/>
</dbReference>
<dbReference type="InterPro" id="IPR050492">
    <property type="entry name" value="Bact_metal-bind_prot9"/>
</dbReference>
<feature type="chain" id="PRO_5010255910" description="High-affinity zinc uptake system protein ZnuA" evidence="7">
    <location>
        <begin position="19"/>
        <end position="336"/>
    </location>
</feature>
<evidence type="ECO:0000256" key="6">
    <source>
        <dbReference type="SAM" id="MobiDB-lite"/>
    </source>
</evidence>
<dbReference type="Proteomes" id="UP000182045">
    <property type="component" value="Unassembled WGS sequence"/>
</dbReference>
<feature type="signal peptide" evidence="7">
    <location>
        <begin position="1"/>
        <end position="18"/>
    </location>
</feature>
<dbReference type="Gene3D" id="3.40.50.1980">
    <property type="entry name" value="Nitrogenase molybdenum iron protein domain"/>
    <property type="match status" value="3"/>
</dbReference>
<dbReference type="GO" id="GO:0006829">
    <property type="term" value="P:zinc ion transport"/>
    <property type="evidence" value="ECO:0007669"/>
    <property type="project" value="UniProtKB-KW"/>
</dbReference>
<sequence length="336" mass="35616">MRYSIALAAAMLASPLAAHDIRVVTDIPVAHSLAAMVLGDHGTVDLMLERGANAHSYQLRPSQAQALAQADIVVWMGERMTPWMGRAISGLSGDTHAMALLQVESALLREFGQAKDAHDGHEHDHSHDDHSHDDHAHEGHGHDHDHAHDHGHSHDDDHAGHAHSGLDPHAWLDTRNAAIWVDAIAAELSEHMPDHAAEFAANAEAAKAQITALTAEIDTILAPARDMAFVTFHDAYGYLVNQFDLTQAGAIALGDAASPGAQRLAELRADMQADAAVCIFPEAAHDPALVTTMIEGTGVRLGATLDPAGSLLDPGADLYGTLMRNIAQAIADCAQG</sequence>
<organism evidence="9 10">
    <name type="scientific">Roseibaca calidilacus</name>
    <dbReference type="NCBI Taxonomy" id="1666912"/>
    <lineage>
        <taxon>Bacteria</taxon>
        <taxon>Pseudomonadati</taxon>
        <taxon>Pseudomonadota</taxon>
        <taxon>Alphaproteobacteria</taxon>
        <taxon>Rhodobacterales</taxon>
        <taxon>Paracoccaceae</taxon>
        <taxon>Roseinatronobacter</taxon>
    </lineage>
</organism>
<protein>
    <recommendedName>
        <fullName evidence="2">High-affinity zinc uptake system protein ZnuA</fullName>
    </recommendedName>
</protein>
<dbReference type="Pfam" id="PF01297">
    <property type="entry name" value="ZnuA"/>
    <property type="match status" value="1"/>
</dbReference>
<feature type="region of interest" description="Disordered" evidence="6">
    <location>
        <begin position="114"/>
        <end position="162"/>
    </location>
</feature>
<dbReference type="OrthoDB" id="7346865at2"/>
<dbReference type="PANTHER" id="PTHR42953:SF3">
    <property type="entry name" value="HIGH-AFFINITY ZINC UPTAKE SYSTEM PROTEIN ZNUA"/>
    <property type="match status" value="1"/>
</dbReference>
<evidence type="ECO:0000256" key="4">
    <source>
        <dbReference type="ARBA" id="ARBA00022729"/>
    </source>
</evidence>
<evidence type="ECO:0000256" key="3">
    <source>
        <dbReference type="ARBA" id="ARBA00022448"/>
    </source>
</evidence>
<dbReference type="GO" id="GO:0046872">
    <property type="term" value="F:metal ion binding"/>
    <property type="evidence" value="ECO:0007669"/>
    <property type="project" value="InterPro"/>
</dbReference>
<evidence type="ECO:0000313" key="9">
    <source>
        <dbReference type="EMBL" id="KPP95934.1"/>
    </source>
</evidence>
<gene>
    <name evidence="9" type="primary">znuA</name>
    <name evidence="8" type="ORF">Ga0058931_1780</name>
    <name evidence="9" type="ORF">HLUCCA05_04470</name>
</gene>
<evidence type="ECO:0000313" key="11">
    <source>
        <dbReference type="Proteomes" id="UP000182045"/>
    </source>
</evidence>
<dbReference type="Proteomes" id="UP000050413">
    <property type="component" value="Unassembled WGS sequence"/>
</dbReference>
<evidence type="ECO:0000256" key="1">
    <source>
        <dbReference type="ARBA" id="ARBA00011028"/>
    </source>
</evidence>
<evidence type="ECO:0000256" key="5">
    <source>
        <dbReference type="ARBA" id="ARBA00022906"/>
    </source>
</evidence>
<keyword evidence="11" id="KW-1185">Reference proteome</keyword>
<dbReference type="InterPro" id="IPR006127">
    <property type="entry name" value="ZnuA-like"/>
</dbReference>
<comment type="caution">
    <text evidence="9">The sequence shown here is derived from an EMBL/GenBank/DDBJ whole genome shotgun (WGS) entry which is preliminary data.</text>
</comment>
<dbReference type="EMBL" id="FBYC01000004">
    <property type="protein sequence ID" value="CUX81467.1"/>
    <property type="molecule type" value="Genomic_DNA"/>
</dbReference>
<evidence type="ECO:0000313" key="10">
    <source>
        <dbReference type="Proteomes" id="UP000050413"/>
    </source>
</evidence>
<keyword evidence="5" id="KW-0406">Ion transport</keyword>
<reference evidence="9 10" key="1">
    <citation type="submission" date="2015-09" db="EMBL/GenBank/DDBJ databases">
        <title>Identification and resolution of microdiversity through metagenomic sequencing of parallel consortia.</title>
        <authorList>
            <person name="Nelson W.C."/>
            <person name="Romine M.F."/>
            <person name="Lindemann S.R."/>
        </authorList>
    </citation>
    <scope>NUCLEOTIDE SEQUENCE [LARGE SCALE GENOMIC DNA]</scope>
    <source>
        <strain evidence="9">HL-91</strain>
    </source>
</reference>
<dbReference type="AlphaFoldDB" id="A0A0P7YY81"/>
<keyword evidence="3" id="KW-0813">Transport</keyword>
<proteinExistence type="inferred from homology"/>
<name>A0A0P7YY81_9RHOB</name>
<dbReference type="PATRIC" id="fig|1666912.4.peg.2050"/>
<comment type="similarity">
    <text evidence="1">Belongs to the bacterial solute-binding protein 9 family.</text>
</comment>
<dbReference type="SUPFAM" id="SSF53807">
    <property type="entry name" value="Helical backbone' metal receptor"/>
    <property type="match status" value="1"/>
</dbReference>
<evidence type="ECO:0000313" key="8">
    <source>
        <dbReference type="EMBL" id="CUX81467.1"/>
    </source>
</evidence>
<evidence type="ECO:0000256" key="2">
    <source>
        <dbReference type="ARBA" id="ARBA00015915"/>
    </source>
</evidence>
<evidence type="ECO:0000256" key="7">
    <source>
        <dbReference type="SAM" id="SignalP"/>
    </source>
</evidence>
<dbReference type="EMBL" id="LJSG01000002">
    <property type="protein sequence ID" value="KPP95934.1"/>
    <property type="molecule type" value="Genomic_DNA"/>
</dbReference>
<dbReference type="STRING" id="1666912.Ga0058931_1780"/>
<reference evidence="8 11" key="2">
    <citation type="submission" date="2016-01" db="EMBL/GenBank/DDBJ databases">
        <authorList>
            <person name="Varghese N."/>
        </authorList>
    </citation>
    <scope>NUCLEOTIDE SEQUENCE [LARGE SCALE GENOMIC DNA]</scope>
    <source>
        <strain evidence="8 11">HL-91</strain>
    </source>
</reference>
<accession>A0A0P7YY81</accession>